<evidence type="ECO:0000259" key="6">
    <source>
        <dbReference type="PROSITE" id="PS50126"/>
    </source>
</evidence>
<dbReference type="FunFam" id="2.40.50.140:FF:000051">
    <property type="entry name" value="RNA-binding transcriptional accessory protein"/>
    <property type="match status" value="1"/>
</dbReference>
<dbReference type="Gene3D" id="2.40.50.140">
    <property type="entry name" value="Nucleic acid-binding proteins"/>
    <property type="match status" value="4"/>
</dbReference>
<dbReference type="Pfam" id="PF00575">
    <property type="entry name" value="S1"/>
    <property type="match status" value="4"/>
</dbReference>
<feature type="domain" description="S1 motif" evidence="6">
    <location>
        <begin position="280"/>
        <end position="349"/>
    </location>
</feature>
<organism evidence="7 8">
    <name type="scientific">Vallitalea pronyensis</name>
    <dbReference type="NCBI Taxonomy" id="1348613"/>
    <lineage>
        <taxon>Bacteria</taxon>
        <taxon>Bacillati</taxon>
        <taxon>Bacillota</taxon>
        <taxon>Clostridia</taxon>
        <taxon>Lachnospirales</taxon>
        <taxon>Vallitaleaceae</taxon>
        <taxon>Vallitalea</taxon>
    </lineage>
</organism>
<gene>
    <name evidence="7" type="primary">rpsA</name>
    <name evidence="7" type="ORF">HZI73_12740</name>
</gene>
<dbReference type="GO" id="GO:1990904">
    <property type="term" value="C:ribonucleoprotein complex"/>
    <property type="evidence" value="ECO:0007669"/>
    <property type="project" value="UniProtKB-KW"/>
</dbReference>
<feature type="domain" description="S1 motif" evidence="6">
    <location>
        <begin position="108"/>
        <end position="174"/>
    </location>
</feature>
<reference evidence="7" key="1">
    <citation type="submission" date="2020-07" db="EMBL/GenBank/DDBJ databases">
        <title>Vallitalea pronyensis genome.</title>
        <authorList>
            <person name="Postec A."/>
        </authorList>
    </citation>
    <scope>NUCLEOTIDE SEQUENCE</scope>
    <source>
        <strain evidence="7">FatNI3</strain>
    </source>
</reference>
<evidence type="ECO:0000313" key="8">
    <source>
        <dbReference type="Proteomes" id="UP000683246"/>
    </source>
</evidence>
<feature type="domain" description="S1 motif" evidence="6">
    <location>
        <begin position="21"/>
        <end position="90"/>
    </location>
</feature>
<feature type="coiled-coil region" evidence="5">
    <location>
        <begin position="334"/>
        <end position="368"/>
    </location>
</feature>
<dbReference type="GO" id="GO:0003735">
    <property type="term" value="F:structural constituent of ribosome"/>
    <property type="evidence" value="ECO:0007669"/>
    <property type="project" value="TreeGrafter"/>
</dbReference>
<protein>
    <submittedName>
        <fullName evidence="7">30S ribosomal protein S1</fullName>
    </submittedName>
</protein>
<keyword evidence="5" id="KW-0175">Coiled coil</keyword>
<dbReference type="GO" id="GO:0005737">
    <property type="term" value="C:cytoplasm"/>
    <property type="evidence" value="ECO:0007669"/>
    <property type="project" value="UniProtKB-ARBA"/>
</dbReference>
<dbReference type="Proteomes" id="UP000683246">
    <property type="component" value="Chromosome"/>
</dbReference>
<dbReference type="EMBL" id="CP058649">
    <property type="protein sequence ID" value="QUI23100.1"/>
    <property type="molecule type" value="Genomic_DNA"/>
</dbReference>
<sequence length="392" mass="43789">MSEVQSFEEMLEESLKSIHRGEIVEGTVIDVNDSEVYVNIGYKSDGIIPKSEYSNYPEINLKEAVKAGDKLQVKVLRVNDGEGQVLLTYKRILAEQGIRKVEEYYKNKDEITAKVSLVLAGGLVVIVEEVRIFIPASLVSDEYVENLNDFKGKELTFVITEFNMKKGRIIGNRKQLLLAEKQTKLKETMGKLEVGKVVSGQIKNVTDYGAFVNIEGVDGLIHISQMSWGRVKKPSDVVKVGQEVKVRIIGIDENKNKVSLSMKFDEENPWNDAATKYAVGNVVDGTVARMTDFGAFIELEPGVDALLHVSQISKKHVEKPSDALKIGEKITSKVLDFNEEAKKISLSIKALEEEKEEVKEEVKEEPAVVEMKEEPVAAEVVEEESVVEEVQE</sequence>
<feature type="domain" description="S1 motif" evidence="6">
    <location>
        <begin position="195"/>
        <end position="263"/>
    </location>
</feature>
<accession>A0A8J8MK10</accession>
<dbReference type="PRINTS" id="PR00681">
    <property type="entry name" value="RIBOSOMALS1"/>
</dbReference>
<evidence type="ECO:0000256" key="1">
    <source>
        <dbReference type="ARBA" id="ARBA00006767"/>
    </source>
</evidence>
<dbReference type="InterPro" id="IPR035104">
    <property type="entry name" value="Ribosomal_protein_S1-like"/>
</dbReference>
<dbReference type="InterPro" id="IPR050437">
    <property type="entry name" value="Ribos_protein_bS1-like"/>
</dbReference>
<dbReference type="GO" id="GO:0003729">
    <property type="term" value="F:mRNA binding"/>
    <property type="evidence" value="ECO:0007669"/>
    <property type="project" value="TreeGrafter"/>
</dbReference>
<dbReference type="InterPro" id="IPR012340">
    <property type="entry name" value="NA-bd_OB-fold"/>
</dbReference>
<evidence type="ECO:0000256" key="5">
    <source>
        <dbReference type="SAM" id="Coils"/>
    </source>
</evidence>
<dbReference type="CDD" id="cd05687">
    <property type="entry name" value="S1_RPS1_repeat_ec1_hs1"/>
    <property type="match status" value="1"/>
</dbReference>
<keyword evidence="3" id="KW-0687">Ribonucleoprotein</keyword>
<dbReference type="PANTHER" id="PTHR10724">
    <property type="entry name" value="30S RIBOSOMAL PROTEIN S1"/>
    <property type="match status" value="1"/>
</dbReference>
<proteinExistence type="inferred from homology"/>
<dbReference type="SMART" id="SM00316">
    <property type="entry name" value="S1"/>
    <property type="match status" value="4"/>
</dbReference>
<dbReference type="SUPFAM" id="SSF50249">
    <property type="entry name" value="Nucleic acid-binding proteins"/>
    <property type="match status" value="4"/>
</dbReference>
<dbReference type="NCBIfam" id="NF005208">
    <property type="entry name" value="PRK06676.1"/>
    <property type="match status" value="1"/>
</dbReference>
<keyword evidence="8" id="KW-1185">Reference proteome</keyword>
<dbReference type="GO" id="GO:0006412">
    <property type="term" value="P:translation"/>
    <property type="evidence" value="ECO:0007669"/>
    <property type="project" value="TreeGrafter"/>
</dbReference>
<dbReference type="CDD" id="cd04465">
    <property type="entry name" value="S1_RPS1_repeat_ec2_hs2"/>
    <property type="match status" value="1"/>
</dbReference>
<dbReference type="FunFam" id="2.40.50.140:FF:000103">
    <property type="entry name" value="protein RRP5 homolog"/>
    <property type="match status" value="1"/>
</dbReference>
<dbReference type="PROSITE" id="PS50126">
    <property type="entry name" value="S1"/>
    <property type="match status" value="4"/>
</dbReference>
<dbReference type="InterPro" id="IPR003029">
    <property type="entry name" value="S1_domain"/>
</dbReference>
<name>A0A8J8MK10_9FIRM</name>
<evidence type="ECO:0000313" key="7">
    <source>
        <dbReference type="EMBL" id="QUI23100.1"/>
    </source>
</evidence>
<evidence type="ECO:0000256" key="3">
    <source>
        <dbReference type="ARBA" id="ARBA00023274"/>
    </source>
</evidence>
<evidence type="ECO:0000256" key="2">
    <source>
        <dbReference type="ARBA" id="ARBA00022980"/>
    </source>
</evidence>
<dbReference type="GO" id="GO:0005840">
    <property type="term" value="C:ribosome"/>
    <property type="evidence" value="ECO:0007669"/>
    <property type="project" value="UniProtKB-KW"/>
</dbReference>
<keyword evidence="2 7" id="KW-0689">Ribosomal protein</keyword>
<dbReference type="PANTHER" id="PTHR10724:SF7">
    <property type="entry name" value="SMALL RIBOSOMAL SUBUNIT PROTEIN BS1C"/>
    <property type="match status" value="1"/>
</dbReference>
<dbReference type="KEGG" id="vpy:HZI73_12740"/>
<dbReference type="RefSeq" id="WP_212698600.1">
    <property type="nucleotide sequence ID" value="NZ_CP058649.1"/>
</dbReference>
<dbReference type="CDD" id="cd05688">
    <property type="entry name" value="S1_RPS1_repeat_ec3"/>
    <property type="match status" value="1"/>
</dbReference>
<evidence type="ECO:0000256" key="4">
    <source>
        <dbReference type="ARBA" id="ARBA00025604"/>
    </source>
</evidence>
<comment type="similarity">
    <text evidence="1">Belongs to the bacterial ribosomal protein bS1 family.</text>
</comment>
<comment type="function">
    <text evidence="4">Binds mRNA; thus facilitating recognition of the initiation point. It is needed to translate mRNA with a short Shine-Dalgarno (SD) purine-rich sequence.</text>
</comment>
<dbReference type="AlphaFoldDB" id="A0A8J8MK10"/>